<organism evidence="3 4">
    <name type="scientific">Ampelomyces quisqualis</name>
    <name type="common">Powdery mildew agent</name>
    <dbReference type="NCBI Taxonomy" id="50730"/>
    <lineage>
        <taxon>Eukaryota</taxon>
        <taxon>Fungi</taxon>
        <taxon>Dikarya</taxon>
        <taxon>Ascomycota</taxon>
        <taxon>Pezizomycotina</taxon>
        <taxon>Dothideomycetes</taxon>
        <taxon>Pleosporomycetidae</taxon>
        <taxon>Pleosporales</taxon>
        <taxon>Pleosporineae</taxon>
        <taxon>Phaeosphaeriaceae</taxon>
        <taxon>Ampelomyces</taxon>
    </lineage>
</organism>
<dbReference type="GO" id="GO:0005634">
    <property type="term" value="C:nucleus"/>
    <property type="evidence" value="ECO:0007669"/>
    <property type="project" value="InterPro"/>
</dbReference>
<feature type="compositionally biased region" description="Polar residues" evidence="2">
    <location>
        <begin position="692"/>
        <end position="702"/>
    </location>
</feature>
<keyword evidence="4" id="KW-1185">Reference proteome</keyword>
<dbReference type="Proteomes" id="UP000800096">
    <property type="component" value="Unassembled WGS sequence"/>
</dbReference>
<protein>
    <submittedName>
        <fullName evidence="3">Frequency clock protein</fullName>
    </submittedName>
</protein>
<name>A0A6A5QKW3_AMPQU</name>
<evidence type="ECO:0000256" key="2">
    <source>
        <dbReference type="SAM" id="MobiDB-lite"/>
    </source>
</evidence>
<feature type="compositionally biased region" description="Basic and acidic residues" evidence="2">
    <location>
        <begin position="530"/>
        <end position="554"/>
    </location>
</feature>
<dbReference type="InterPro" id="IPR018554">
    <property type="entry name" value="FRQ"/>
</dbReference>
<sequence length="986" mass="106625">MNHLPGTIPRDVAPSHPRRRPAHRSVSLRHSPPSKAGAKVVLDRGPTALSSPNLASDKANPPSVSPQRLSHKNSSGESSDAGRWFETTNNNALQSAASLNDNEPPFFLRNSSSSETPPEGTSAHLPCARSSMPYRPGMATMGTDGSSTEDFRSVIDDLTIANKKLRQKLKKYEKVHDAHLQEEKLFEVKFHGLPDHKKKELEETLRKFAAELDDGGATDYPLVSHVPVFEQQKTQSSTSRFAESGYASMSASGQNSSAVSNQPSNKAEDSRKMSRSAYNRQQQSIQSYLHDIPLGLLPQSNVSMTDKSKKKLVVRRLEQVFAGKQSTSGNHTQPMQQEEVAQSAATADREEREATGGQFRPEGLRVARIKPESRNEGISSDIYEALPGFRSHLHMSEKDFAESGSPDQRPTRPLDLDPFRAQVPGENMDYIRHLGFTPPNMDTGDAPEEGHGWLYLNLLINMAQLHTLNVTPEFVKDALTDYSGHLELSRDGRKVRWKGGFDITKNSSDSSSEHLSGNSSLENGSPSKRIKTEDSRGSDELRPDPEQWARRMARAKREREMNKFAYTPMFFRKAESEDEEDDYGIDAESYGASLQRTQYAANSSGFGNSAAQNGSSLKRSRDDGPMIFYTKAKFCTDLSGDRLGASLMPGAYKTVTSHPIGVIPQLSTATQRASGLTEPRGPLDATPKDTDSNNGSRGSASESYFGFSPAALRDESSGSASPADLIDFEASGLGGVQPDDNFAIHVRRSQVQVARSGSAGRRRSILRPNKIVHALAEASSPEAGTTSPASPPRVIKEEVLSVLRKKLPASALPPASFLPFDSTSSGDVDSDLESEASSEADSASEDGPATALQLLNVSPGHSLLDTDSDSESSQYSEDTDDGSVDLLATARQLDPKAVRTQEREYDAALADRLAEDIVAGSSAATAVGGSGFNTPAVPATQMQVGSSSKRASTTSSSMSSSVKLKRSRTTDSAGVKKQPKSQNTNC</sequence>
<feature type="region of interest" description="Disordered" evidence="2">
    <location>
        <begin position="231"/>
        <end position="281"/>
    </location>
</feature>
<feature type="compositionally biased region" description="Acidic residues" evidence="2">
    <location>
        <begin position="828"/>
        <end position="844"/>
    </location>
</feature>
<feature type="region of interest" description="Disordered" evidence="2">
    <location>
        <begin position="814"/>
        <end position="847"/>
    </location>
</feature>
<evidence type="ECO:0000256" key="1">
    <source>
        <dbReference type="SAM" id="Coils"/>
    </source>
</evidence>
<feature type="compositionally biased region" description="Low complexity" evidence="2">
    <location>
        <begin position="507"/>
        <end position="520"/>
    </location>
</feature>
<feature type="compositionally biased region" description="Low complexity" evidence="2">
    <location>
        <begin position="946"/>
        <end position="962"/>
    </location>
</feature>
<dbReference type="OrthoDB" id="2536795at2759"/>
<evidence type="ECO:0000313" key="3">
    <source>
        <dbReference type="EMBL" id="KAF1916381.1"/>
    </source>
</evidence>
<dbReference type="GO" id="GO:0005737">
    <property type="term" value="C:cytoplasm"/>
    <property type="evidence" value="ECO:0007669"/>
    <property type="project" value="InterPro"/>
</dbReference>
<feature type="compositionally biased region" description="Polar residues" evidence="2">
    <location>
        <begin position="231"/>
        <end position="265"/>
    </location>
</feature>
<feature type="region of interest" description="Disordered" evidence="2">
    <location>
        <begin position="323"/>
        <end position="356"/>
    </location>
</feature>
<feature type="region of interest" description="Disordered" evidence="2">
    <location>
        <begin position="925"/>
        <end position="986"/>
    </location>
</feature>
<feature type="coiled-coil region" evidence="1">
    <location>
        <begin position="155"/>
        <end position="182"/>
    </location>
</feature>
<accession>A0A6A5QKW3</accession>
<dbReference type="GO" id="GO:0007623">
    <property type="term" value="P:circadian rhythm"/>
    <property type="evidence" value="ECO:0007669"/>
    <property type="project" value="InterPro"/>
</dbReference>
<feature type="compositionally biased region" description="Polar residues" evidence="2">
    <location>
        <begin position="65"/>
        <end position="78"/>
    </location>
</feature>
<feature type="region of interest" description="Disordered" evidence="2">
    <location>
        <begin position="859"/>
        <end position="903"/>
    </location>
</feature>
<reference evidence="3" key="1">
    <citation type="journal article" date="2020" name="Stud. Mycol.">
        <title>101 Dothideomycetes genomes: a test case for predicting lifestyles and emergence of pathogens.</title>
        <authorList>
            <person name="Haridas S."/>
            <person name="Albert R."/>
            <person name="Binder M."/>
            <person name="Bloem J."/>
            <person name="Labutti K."/>
            <person name="Salamov A."/>
            <person name="Andreopoulos B."/>
            <person name="Baker S."/>
            <person name="Barry K."/>
            <person name="Bills G."/>
            <person name="Bluhm B."/>
            <person name="Cannon C."/>
            <person name="Castanera R."/>
            <person name="Culley D."/>
            <person name="Daum C."/>
            <person name="Ezra D."/>
            <person name="Gonzalez J."/>
            <person name="Henrissat B."/>
            <person name="Kuo A."/>
            <person name="Liang C."/>
            <person name="Lipzen A."/>
            <person name="Lutzoni F."/>
            <person name="Magnuson J."/>
            <person name="Mondo S."/>
            <person name="Nolan M."/>
            <person name="Ohm R."/>
            <person name="Pangilinan J."/>
            <person name="Park H.-J."/>
            <person name="Ramirez L."/>
            <person name="Alfaro M."/>
            <person name="Sun H."/>
            <person name="Tritt A."/>
            <person name="Yoshinaga Y."/>
            <person name="Zwiers L.-H."/>
            <person name="Turgeon B."/>
            <person name="Goodwin S."/>
            <person name="Spatafora J."/>
            <person name="Crous P."/>
            <person name="Grigoriev I."/>
        </authorList>
    </citation>
    <scope>NUCLEOTIDE SEQUENCE</scope>
    <source>
        <strain evidence="3">HMLAC05119</strain>
    </source>
</reference>
<feature type="compositionally biased region" description="Polar residues" evidence="2">
    <location>
        <begin position="324"/>
        <end position="340"/>
    </location>
</feature>
<dbReference type="GO" id="GO:0006355">
    <property type="term" value="P:regulation of DNA-templated transcription"/>
    <property type="evidence" value="ECO:0007669"/>
    <property type="project" value="InterPro"/>
</dbReference>
<dbReference type="Pfam" id="PF09421">
    <property type="entry name" value="FRQ"/>
    <property type="match status" value="1"/>
</dbReference>
<keyword evidence="1" id="KW-0175">Coiled coil</keyword>
<dbReference type="EMBL" id="ML979135">
    <property type="protein sequence ID" value="KAF1916381.1"/>
    <property type="molecule type" value="Genomic_DNA"/>
</dbReference>
<evidence type="ECO:0000313" key="4">
    <source>
        <dbReference type="Proteomes" id="UP000800096"/>
    </source>
</evidence>
<feature type="region of interest" description="Disordered" evidence="2">
    <location>
        <begin position="666"/>
        <end position="702"/>
    </location>
</feature>
<proteinExistence type="predicted"/>
<gene>
    <name evidence="3" type="ORF">BDU57DRAFT_229950</name>
</gene>
<feature type="region of interest" description="Disordered" evidence="2">
    <location>
        <begin position="502"/>
        <end position="554"/>
    </location>
</feature>
<feature type="region of interest" description="Disordered" evidence="2">
    <location>
        <begin position="96"/>
        <end position="124"/>
    </location>
</feature>
<feature type="region of interest" description="Disordered" evidence="2">
    <location>
        <begin position="1"/>
        <end position="84"/>
    </location>
</feature>
<feature type="compositionally biased region" description="Basic residues" evidence="2">
    <location>
        <begin position="16"/>
        <end position="27"/>
    </location>
</feature>
<dbReference type="AlphaFoldDB" id="A0A6A5QKW3"/>
<feature type="compositionally biased region" description="Low complexity" evidence="2">
    <location>
        <begin position="111"/>
        <end position="122"/>
    </location>
</feature>
<feature type="compositionally biased region" description="Basic and acidic residues" evidence="2">
    <location>
        <begin position="893"/>
        <end position="903"/>
    </location>
</feature>